<keyword evidence="3 5" id="KW-1133">Transmembrane helix</keyword>
<feature type="transmembrane region" description="Helical" evidence="5">
    <location>
        <begin position="27"/>
        <end position="47"/>
    </location>
</feature>
<gene>
    <name evidence="7" type="ORF">ACFL27_23695</name>
</gene>
<organism evidence="7 8">
    <name type="scientific">candidate division CSSED10-310 bacterium</name>
    <dbReference type="NCBI Taxonomy" id="2855610"/>
    <lineage>
        <taxon>Bacteria</taxon>
        <taxon>Bacteria division CSSED10-310</taxon>
    </lineage>
</organism>
<keyword evidence="4 5" id="KW-0472">Membrane</keyword>
<feature type="domain" description="Yip1" evidence="6">
    <location>
        <begin position="9"/>
        <end position="226"/>
    </location>
</feature>
<evidence type="ECO:0000256" key="4">
    <source>
        <dbReference type="ARBA" id="ARBA00023136"/>
    </source>
</evidence>
<dbReference type="InterPro" id="IPR006977">
    <property type="entry name" value="Yip1_dom"/>
</dbReference>
<reference evidence="7 8" key="1">
    <citation type="submission" date="2024-09" db="EMBL/GenBank/DDBJ databases">
        <title>Laminarin stimulates single cell rates of sulfate reduction while oxygen inhibits transcriptomic activity in coastal marine sediment.</title>
        <authorList>
            <person name="Lindsay M."/>
            <person name="Orcutt B."/>
            <person name="Emerson D."/>
            <person name="Stepanauskas R."/>
            <person name="D'Angelo T."/>
        </authorList>
    </citation>
    <scope>NUCLEOTIDE SEQUENCE [LARGE SCALE GENOMIC DNA]</scope>
    <source>
        <strain evidence="7">SAG AM-311-K15</strain>
    </source>
</reference>
<protein>
    <submittedName>
        <fullName evidence="7">YIP1 family protein</fullName>
    </submittedName>
</protein>
<feature type="transmembrane region" description="Helical" evidence="5">
    <location>
        <begin position="83"/>
        <end position="108"/>
    </location>
</feature>
<evidence type="ECO:0000313" key="8">
    <source>
        <dbReference type="Proteomes" id="UP001594351"/>
    </source>
</evidence>
<proteinExistence type="predicted"/>
<feature type="transmembrane region" description="Helical" evidence="5">
    <location>
        <begin position="206"/>
        <end position="227"/>
    </location>
</feature>
<dbReference type="Proteomes" id="UP001594351">
    <property type="component" value="Unassembled WGS sequence"/>
</dbReference>
<evidence type="ECO:0000256" key="3">
    <source>
        <dbReference type="ARBA" id="ARBA00022989"/>
    </source>
</evidence>
<evidence type="ECO:0000259" key="6">
    <source>
        <dbReference type="Pfam" id="PF04893"/>
    </source>
</evidence>
<feature type="transmembrane region" description="Helical" evidence="5">
    <location>
        <begin position="128"/>
        <end position="147"/>
    </location>
</feature>
<name>A0ABV6Z4E5_UNCC1</name>
<evidence type="ECO:0000256" key="2">
    <source>
        <dbReference type="ARBA" id="ARBA00022692"/>
    </source>
</evidence>
<sequence length="228" mass="25562">MGIWRRLAKVLFWPSEVYQDIVRSPKVVLPLLIIVFLVTGYSSYYVANIDAKAVLAQQLEKSERVRQLPEAQKDIIINSQAKWLIYMIPVGALVGTPVIFLIIGLYFFLLAKLSTAEVNYSQAFAIPVYAHAVAIPTVIVGFIILLATDFTTTPLEEIIPSNAGYFFQLEDVGSKLHKLLVSLDFFGMWKLVLMTIGFSVSTRFALWKSILAIFGPWLILTALTILFA</sequence>
<evidence type="ECO:0000256" key="5">
    <source>
        <dbReference type="SAM" id="Phobius"/>
    </source>
</evidence>
<keyword evidence="8" id="KW-1185">Reference proteome</keyword>
<evidence type="ECO:0000313" key="7">
    <source>
        <dbReference type="EMBL" id="MFC1853213.1"/>
    </source>
</evidence>
<comment type="caution">
    <text evidence="7">The sequence shown here is derived from an EMBL/GenBank/DDBJ whole genome shotgun (WGS) entry which is preliminary data.</text>
</comment>
<evidence type="ECO:0000256" key="1">
    <source>
        <dbReference type="ARBA" id="ARBA00004141"/>
    </source>
</evidence>
<accession>A0ABV6Z4E5</accession>
<comment type="subcellular location">
    <subcellularLocation>
        <location evidence="1">Membrane</location>
        <topology evidence="1">Multi-pass membrane protein</topology>
    </subcellularLocation>
</comment>
<keyword evidence="2 5" id="KW-0812">Transmembrane</keyword>
<dbReference type="Pfam" id="PF04893">
    <property type="entry name" value="Yip1"/>
    <property type="match status" value="1"/>
</dbReference>
<dbReference type="EMBL" id="JBHPBY010000448">
    <property type="protein sequence ID" value="MFC1853213.1"/>
    <property type="molecule type" value="Genomic_DNA"/>
</dbReference>
<feature type="transmembrane region" description="Helical" evidence="5">
    <location>
        <begin position="179"/>
        <end position="200"/>
    </location>
</feature>